<feature type="transmembrane region" description="Helical" evidence="1">
    <location>
        <begin position="67"/>
        <end position="85"/>
    </location>
</feature>
<protein>
    <recommendedName>
        <fullName evidence="4">ABC transporter permease protein</fullName>
    </recommendedName>
</protein>
<feature type="transmembrane region" description="Helical" evidence="1">
    <location>
        <begin position="106"/>
        <end position="129"/>
    </location>
</feature>
<keyword evidence="3" id="KW-1185">Reference proteome</keyword>
<proteinExistence type="predicted"/>
<dbReference type="RefSeq" id="WP_006501671.1">
    <property type="nucleotide sequence ID" value="NZ_BAGZ01000003.1"/>
</dbReference>
<dbReference type="eggNOG" id="COG4587">
    <property type="taxonomic scope" value="Bacteria"/>
</dbReference>
<evidence type="ECO:0008006" key="4">
    <source>
        <dbReference type="Google" id="ProtNLM"/>
    </source>
</evidence>
<keyword evidence="1" id="KW-0812">Transmembrane</keyword>
<dbReference type="OrthoDB" id="62003at2"/>
<dbReference type="Pfam" id="PF06182">
    <property type="entry name" value="ABC2_membrane_6"/>
    <property type="match status" value="1"/>
</dbReference>
<dbReference type="STRING" id="100225.SAMN05421595_2056"/>
<name>K6VNG2_9MICO</name>
<keyword evidence="1" id="KW-1133">Transmembrane helix</keyword>
<dbReference type="PANTHER" id="PTHR36832:SF2">
    <property type="entry name" value="INTEGRAL MEMBRANE PROTEIN"/>
    <property type="match status" value="1"/>
</dbReference>
<reference evidence="2 3" key="1">
    <citation type="submission" date="2012-08" db="EMBL/GenBank/DDBJ databases">
        <title>Whole genome shotgun sequence of Austwickia chelonae NBRC 105200.</title>
        <authorList>
            <person name="Yoshida I."/>
            <person name="Hosoyama A."/>
            <person name="Tsuchikane K."/>
            <person name="Katsumata H."/>
            <person name="Ando Y."/>
            <person name="Ohji S."/>
            <person name="Hamada M."/>
            <person name="Tamura T."/>
            <person name="Yamazoe A."/>
            <person name="Yamazaki S."/>
            <person name="Fujita N."/>
        </authorList>
    </citation>
    <scope>NUCLEOTIDE SEQUENCE [LARGE SCALE GENOMIC DNA]</scope>
    <source>
        <strain evidence="2 3">NBRC 105200</strain>
    </source>
</reference>
<comment type="caution">
    <text evidence="2">The sequence shown here is derived from an EMBL/GenBank/DDBJ whole genome shotgun (WGS) entry which is preliminary data.</text>
</comment>
<dbReference type="EMBL" id="BAGZ01000003">
    <property type="protein sequence ID" value="GAB76920.1"/>
    <property type="molecule type" value="Genomic_DNA"/>
</dbReference>
<gene>
    <name evidence="2" type="ORF">AUCHE_03_01370</name>
</gene>
<evidence type="ECO:0000256" key="1">
    <source>
        <dbReference type="SAM" id="Phobius"/>
    </source>
</evidence>
<accession>K6VNG2</accession>
<evidence type="ECO:0000313" key="3">
    <source>
        <dbReference type="Proteomes" id="UP000008495"/>
    </source>
</evidence>
<dbReference type="PANTHER" id="PTHR36832">
    <property type="entry name" value="SLR1174 PROTEIN-RELATED"/>
    <property type="match status" value="1"/>
</dbReference>
<dbReference type="InterPro" id="IPR010390">
    <property type="entry name" value="ABC-2_transporter-like"/>
</dbReference>
<dbReference type="AlphaFoldDB" id="K6VNG2"/>
<feature type="transmembrane region" description="Helical" evidence="1">
    <location>
        <begin position="24"/>
        <end position="47"/>
    </location>
</feature>
<sequence length="272" mass="28481">MVIAARPYQRLLVAGFRRHTSYRLALLAGVVTNSFFGLIRCAVLVAMAATAAATGSSDLGGYQASELLAYAFITQALLGPVNIWSGTDLRDKVRTGDIAIDLARPLDVPTAFLAYGLGSALASVIPRSLPTLLVGMAVVGVRLPTELTVWAVGLVSMALAMTVSYLARFLTQCAAFWITETRGLLSLYAGVAGICSGLIMPLAVMPEWLQLLARATPFPSLMQIPADLLSGRVTGIEAGAALGVQLLWLVGLAVAGRLAFRAGTHRLVVAGG</sequence>
<feature type="transmembrane region" description="Helical" evidence="1">
    <location>
        <begin position="238"/>
        <end position="260"/>
    </location>
</feature>
<dbReference type="Proteomes" id="UP000008495">
    <property type="component" value="Unassembled WGS sequence"/>
</dbReference>
<feature type="transmembrane region" description="Helical" evidence="1">
    <location>
        <begin position="149"/>
        <end position="171"/>
    </location>
</feature>
<keyword evidence="1" id="KW-0472">Membrane</keyword>
<organism evidence="2 3">
    <name type="scientific">Austwickia chelonae NBRC 105200</name>
    <dbReference type="NCBI Taxonomy" id="1184607"/>
    <lineage>
        <taxon>Bacteria</taxon>
        <taxon>Bacillati</taxon>
        <taxon>Actinomycetota</taxon>
        <taxon>Actinomycetes</taxon>
        <taxon>Micrococcales</taxon>
        <taxon>Dermatophilaceae</taxon>
        <taxon>Austwickia</taxon>
    </lineage>
</organism>
<evidence type="ECO:0000313" key="2">
    <source>
        <dbReference type="EMBL" id="GAB76920.1"/>
    </source>
</evidence>
<feature type="transmembrane region" description="Helical" evidence="1">
    <location>
        <begin position="183"/>
        <end position="204"/>
    </location>
</feature>